<evidence type="ECO:0000256" key="1">
    <source>
        <dbReference type="HAMAP-Rule" id="MF_00386"/>
    </source>
</evidence>
<dbReference type="GO" id="GO:0005886">
    <property type="term" value="C:plasma membrane"/>
    <property type="evidence" value="ECO:0007669"/>
    <property type="project" value="UniProtKB-SubCell"/>
</dbReference>
<proteinExistence type="inferred from homology"/>
<reference evidence="4" key="1">
    <citation type="submission" date="2016-10" db="EMBL/GenBank/DDBJ databases">
        <authorList>
            <person name="Varghese N."/>
            <person name="Submissions S."/>
        </authorList>
    </citation>
    <scope>NUCLEOTIDE SEQUENCE [LARGE SCALE GENOMIC DNA]</scope>
    <source>
        <strain evidence="4">930I</strain>
    </source>
</reference>
<evidence type="ECO:0000313" key="3">
    <source>
        <dbReference type="EMBL" id="SDG74147.1"/>
    </source>
</evidence>
<dbReference type="PANTHER" id="PTHR33383:SF1">
    <property type="entry name" value="MEMBRANE PROTEIN INSERTION EFFICIENCY FACTOR-RELATED"/>
    <property type="match status" value="1"/>
</dbReference>
<dbReference type="Pfam" id="PF01809">
    <property type="entry name" value="YidD"/>
    <property type="match status" value="1"/>
</dbReference>
<comment type="subcellular location">
    <subcellularLocation>
        <location evidence="1">Cell membrane</location>
        <topology evidence="1">Peripheral membrane protein</topology>
        <orientation evidence="1">Cytoplasmic side</orientation>
    </subcellularLocation>
</comment>
<dbReference type="STRING" id="83401.SAMN05421742_102286"/>
<dbReference type="AlphaFoldDB" id="A0A1G7WQB0"/>
<organism evidence="3 4">
    <name type="scientific">Roseospirillum parvum</name>
    <dbReference type="NCBI Taxonomy" id="83401"/>
    <lineage>
        <taxon>Bacteria</taxon>
        <taxon>Pseudomonadati</taxon>
        <taxon>Pseudomonadota</taxon>
        <taxon>Alphaproteobacteria</taxon>
        <taxon>Rhodospirillales</taxon>
        <taxon>Rhodospirillaceae</taxon>
        <taxon>Roseospirillum</taxon>
    </lineage>
</organism>
<feature type="region of interest" description="Disordered" evidence="2">
    <location>
        <begin position="64"/>
        <end position="94"/>
    </location>
</feature>
<keyword evidence="1" id="KW-1003">Cell membrane</keyword>
<accession>A0A1G7WQB0</accession>
<evidence type="ECO:0000313" key="4">
    <source>
        <dbReference type="Proteomes" id="UP000217076"/>
    </source>
</evidence>
<protein>
    <recommendedName>
        <fullName evidence="1">Putative membrane protein insertion efficiency factor</fullName>
    </recommendedName>
</protein>
<dbReference type="Proteomes" id="UP000217076">
    <property type="component" value="Unassembled WGS sequence"/>
</dbReference>
<dbReference type="HAMAP" id="MF_00386">
    <property type="entry name" value="UPF0161_YidD"/>
    <property type="match status" value="1"/>
</dbReference>
<name>A0A1G7WQB0_9PROT</name>
<evidence type="ECO:0000256" key="2">
    <source>
        <dbReference type="SAM" id="MobiDB-lite"/>
    </source>
</evidence>
<dbReference type="InterPro" id="IPR002696">
    <property type="entry name" value="Membr_insert_effic_factor_YidD"/>
</dbReference>
<sequence>MGLASRVLRGLVRGYQLFISPLTPPHCRHVPTCSVYADQALRRYGALGGVWLATIRVLRCHPFGTAGYDPVPDDWRPPWRRRRRPGDPAGPSRP</sequence>
<keyword evidence="1" id="KW-0472">Membrane</keyword>
<keyword evidence="4" id="KW-1185">Reference proteome</keyword>
<comment type="function">
    <text evidence="1">Could be involved in insertion of integral membrane proteins into the membrane.</text>
</comment>
<dbReference type="PANTHER" id="PTHR33383">
    <property type="entry name" value="MEMBRANE PROTEIN INSERTION EFFICIENCY FACTOR-RELATED"/>
    <property type="match status" value="1"/>
</dbReference>
<gene>
    <name evidence="3" type="ORF">SAMN05421742_102286</name>
</gene>
<comment type="similarity">
    <text evidence="1">Belongs to the UPF0161 family.</text>
</comment>
<dbReference type="SMART" id="SM01234">
    <property type="entry name" value="Haemolytic"/>
    <property type="match status" value="1"/>
</dbReference>
<dbReference type="EMBL" id="FNCV01000002">
    <property type="protein sequence ID" value="SDG74147.1"/>
    <property type="molecule type" value="Genomic_DNA"/>
</dbReference>
<dbReference type="RefSeq" id="WP_092616069.1">
    <property type="nucleotide sequence ID" value="NZ_FNCV01000002.1"/>
</dbReference>
<dbReference type="OrthoDB" id="9801753at2"/>
<dbReference type="NCBIfam" id="TIGR00278">
    <property type="entry name" value="membrane protein insertion efficiency factor YidD"/>
    <property type="match status" value="1"/>
</dbReference>